<dbReference type="RefSeq" id="WP_343974746.1">
    <property type="nucleotide sequence ID" value="NZ_BAAAHK010000013.1"/>
</dbReference>
<organism evidence="2 3">
    <name type="scientific">Kribbella koreensis</name>
    <dbReference type="NCBI Taxonomy" id="57909"/>
    <lineage>
        <taxon>Bacteria</taxon>
        <taxon>Bacillati</taxon>
        <taxon>Actinomycetota</taxon>
        <taxon>Actinomycetes</taxon>
        <taxon>Propionibacteriales</taxon>
        <taxon>Kribbellaceae</taxon>
        <taxon>Kribbella</taxon>
    </lineage>
</organism>
<name>A0ABN1R125_9ACTN</name>
<accession>A0ABN1R125</accession>
<dbReference type="InterPro" id="IPR009081">
    <property type="entry name" value="PP-bd_ACP"/>
</dbReference>
<reference evidence="2 3" key="1">
    <citation type="journal article" date="2019" name="Int. J. Syst. Evol. Microbiol.">
        <title>The Global Catalogue of Microorganisms (GCM) 10K type strain sequencing project: providing services to taxonomists for standard genome sequencing and annotation.</title>
        <authorList>
            <consortium name="The Broad Institute Genomics Platform"/>
            <consortium name="The Broad Institute Genome Sequencing Center for Infectious Disease"/>
            <person name="Wu L."/>
            <person name="Ma J."/>
        </authorList>
    </citation>
    <scope>NUCLEOTIDE SEQUENCE [LARGE SCALE GENOMIC DNA]</scope>
    <source>
        <strain evidence="2 3">JCM 10977</strain>
    </source>
</reference>
<evidence type="ECO:0000259" key="1">
    <source>
        <dbReference type="PROSITE" id="PS50075"/>
    </source>
</evidence>
<dbReference type="Proteomes" id="UP001500542">
    <property type="component" value="Unassembled WGS sequence"/>
</dbReference>
<keyword evidence="3" id="KW-1185">Reference proteome</keyword>
<dbReference type="Pfam" id="PF00550">
    <property type="entry name" value="PP-binding"/>
    <property type="match status" value="1"/>
</dbReference>
<dbReference type="PROSITE" id="PS50075">
    <property type="entry name" value="CARRIER"/>
    <property type="match status" value="1"/>
</dbReference>
<protein>
    <recommendedName>
        <fullName evidence="1">Carrier domain-containing protein</fullName>
    </recommendedName>
</protein>
<dbReference type="InterPro" id="IPR036736">
    <property type="entry name" value="ACP-like_sf"/>
</dbReference>
<comment type="caution">
    <text evidence="2">The sequence shown here is derived from an EMBL/GenBank/DDBJ whole genome shotgun (WGS) entry which is preliminary data.</text>
</comment>
<sequence length="81" mass="8353">MSADVTAQILDILITKYDVPADELTESTVFEDVAIDSLALLEMALMLEKKLGIPIAEGTLGGHQTIAQAGAAVGALLTPAS</sequence>
<gene>
    <name evidence="2" type="ORF">GCM10009554_49930</name>
</gene>
<dbReference type="Gene3D" id="1.10.1200.10">
    <property type="entry name" value="ACP-like"/>
    <property type="match status" value="1"/>
</dbReference>
<evidence type="ECO:0000313" key="2">
    <source>
        <dbReference type="EMBL" id="GAA0950268.1"/>
    </source>
</evidence>
<dbReference type="SUPFAM" id="SSF47336">
    <property type="entry name" value="ACP-like"/>
    <property type="match status" value="1"/>
</dbReference>
<proteinExistence type="predicted"/>
<dbReference type="EMBL" id="BAAAHK010000013">
    <property type="protein sequence ID" value="GAA0950268.1"/>
    <property type="molecule type" value="Genomic_DNA"/>
</dbReference>
<evidence type="ECO:0000313" key="3">
    <source>
        <dbReference type="Proteomes" id="UP001500542"/>
    </source>
</evidence>
<feature type="domain" description="Carrier" evidence="1">
    <location>
        <begin position="3"/>
        <end position="77"/>
    </location>
</feature>